<dbReference type="SMART" id="SM00564">
    <property type="entry name" value="PQQ"/>
    <property type="match status" value="5"/>
</dbReference>
<dbReference type="PANTHER" id="PTHR34512">
    <property type="entry name" value="CELL SURFACE PROTEIN"/>
    <property type="match status" value="1"/>
</dbReference>
<gene>
    <name evidence="3" type="ORF">C5Y83_02215</name>
</gene>
<protein>
    <submittedName>
        <fullName evidence="3">Pyrrolo-quinoline quinone</fullName>
    </submittedName>
</protein>
<dbReference type="OrthoDB" id="244732at2"/>
<evidence type="ECO:0000313" key="3">
    <source>
        <dbReference type="EMBL" id="PQO39927.1"/>
    </source>
</evidence>
<reference evidence="3 4" key="1">
    <citation type="submission" date="2018-02" db="EMBL/GenBank/DDBJ databases">
        <title>Comparative genomes isolates from brazilian mangrove.</title>
        <authorList>
            <person name="Araujo J.E."/>
            <person name="Taketani R.G."/>
            <person name="Silva M.C.P."/>
            <person name="Loureco M.V."/>
            <person name="Andreote F.D."/>
        </authorList>
    </citation>
    <scope>NUCLEOTIDE SEQUENCE [LARGE SCALE GENOMIC DNA]</scope>
    <source>
        <strain evidence="3 4">Hex-1 MGV</strain>
    </source>
</reference>
<dbReference type="Proteomes" id="UP000238322">
    <property type="component" value="Unassembled WGS sequence"/>
</dbReference>
<accession>A0A2S8G679</accession>
<evidence type="ECO:0000256" key="1">
    <source>
        <dbReference type="SAM" id="SignalP"/>
    </source>
</evidence>
<keyword evidence="1" id="KW-0732">Signal</keyword>
<feature type="chain" id="PRO_5015419238" evidence="1">
    <location>
        <begin position="28"/>
        <end position="460"/>
    </location>
</feature>
<dbReference type="Pfam" id="PF13360">
    <property type="entry name" value="PQQ_2"/>
    <property type="match status" value="1"/>
</dbReference>
<evidence type="ECO:0000259" key="2">
    <source>
        <dbReference type="Pfam" id="PF13360"/>
    </source>
</evidence>
<comment type="caution">
    <text evidence="3">The sequence shown here is derived from an EMBL/GenBank/DDBJ whole genome shotgun (WGS) entry which is preliminary data.</text>
</comment>
<dbReference type="InterPro" id="IPR002372">
    <property type="entry name" value="PQQ_rpt_dom"/>
</dbReference>
<proteinExistence type="predicted"/>
<dbReference type="Gene3D" id="2.40.10.480">
    <property type="match status" value="1"/>
</dbReference>
<evidence type="ECO:0000313" key="4">
    <source>
        <dbReference type="Proteomes" id="UP000238322"/>
    </source>
</evidence>
<dbReference type="Gene3D" id="2.130.10.10">
    <property type="entry name" value="YVTN repeat-like/Quinoprotein amine dehydrogenase"/>
    <property type="match status" value="1"/>
</dbReference>
<dbReference type="SUPFAM" id="SSF50998">
    <property type="entry name" value="Quinoprotein alcohol dehydrogenase-like"/>
    <property type="match status" value="1"/>
</dbReference>
<feature type="signal peptide" evidence="1">
    <location>
        <begin position="1"/>
        <end position="27"/>
    </location>
</feature>
<sequence length="460" mass="51564">MRKRIKKMKLSIAALFLSLLIASVGVADNYPQFRGAGSNAISPSQLPVTWSDENGAQKNIRWKVPLQGEGWSQPIVWEDRVYLTAAIPSDVAREKTTRPESNNGGYGRDRDDLVNVVYHYEVVCIDCENGEVIWRKTVKTGKPPLPRHSTNTYATETPVTDGERIYAYFGMNGVFCLDMDGNILWQKDLGIYEMRAGWGTASSPTILDNRLFVQVDNQQQSFLVALEATTGEEIWRVNRDESSQYSSPFIWKNSLRNELIVGGTTYRSYDPSTGRLLWKIDMNKGRSSATPLAVGDRLYIGNELRNRGGDDDGGGRLYAIKPGGIGDITPPDDQMSSEFVQWRMDESGIQMASPTYLDGNLYFFERRLGIVRCVDAESGRLEYKRRVGRAPAFWASPWSDGEHVYAMDSNGNTHVISAGDELRVVSVNVLDQQAWGTPALADGRIYLRTVEHLYCIANKD</sequence>
<name>A0A2S8G679_9BACT</name>
<dbReference type="AlphaFoldDB" id="A0A2S8G679"/>
<dbReference type="InterPro" id="IPR011047">
    <property type="entry name" value="Quinoprotein_ADH-like_sf"/>
</dbReference>
<feature type="domain" description="Pyrrolo-quinoline quinone repeat" evidence="2">
    <location>
        <begin position="121"/>
        <end position="244"/>
    </location>
</feature>
<dbReference type="InterPro" id="IPR015943">
    <property type="entry name" value="WD40/YVTN_repeat-like_dom_sf"/>
</dbReference>
<dbReference type="EMBL" id="PUHY01000004">
    <property type="protein sequence ID" value="PQO39927.1"/>
    <property type="molecule type" value="Genomic_DNA"/>
</dbReference>
<organism evidence="3 4">
    <name type="scientific">Blastopirellula marina</name>
    <dbReference type="NCBI Taxonomy" id="124"/>
    <lineage>
        <taxon>Bacteria</taxon>
        <taxon>Pseudomonadati</taxon>
        <taxon>Planctomycetota</taxon>
        <taxon>Planctomycetia</taxon>
        <taxon>Pirellulales</taxon>
        <taxon>Pirellulaceae</taxon>
        <taxon>Blastopirellula</taxon>
    </lineage>
</organism>
<dbReference type="PANTHER" id="PTHR34512:SF30">
    <property type="entry name" value="OUTER MEMBRANE PROTEIN ASSEMBLY FACTOR BAMB"/>
    <property type="match status" value="1"/>
</dbReference>
<dbReference type="InterPro" id="IPR018391">
    <property type="entry name" value="PQQ_b-propeller_rpt"/>
</dbReference>